<comment type="caution">
    <text evidence="4">The sequence shown here is derived from an EMBL/GenBank/DDBJ whole genome shotgun (WGS) entry which is preliminary data.</text>
</comment>
<dbReference type="Proteomes" id="UP001443914">
    <property type="component" value="Unassembled WGS sequence"/>
</dbReference>
<evidence type="ECO:0000313" key="5">
    <source>
        <dbReference type="Proteomes" id="UP001443914"/>
    </source>
</evidence>
<dbReference type="Pfam" id="PF01370">
    <property type="entry name" value="Epimerase"/>
    <property type="match status" value="1"/>
</dbReference>
<dbReference type="AlphaFoldDB" id="A0AAW1KD76"/>
<dbReference type="InterPro" id="IPR036291">
    <property type="entry name" value="NAD(P)-bd_dom_sf"/>
</dbReference>
<evidence type="ECO:0000256" key="2">
    <source>
        <dbReference type="ARBA" id="ARBA00023002"/>
    </source>
</evidence>
<protein>
    <recommendedName>
        <fullName evidence="3">NAD-dependent epimerase/dehydratase domain-containing protein</fullName>
    </recommendedName>
</protein>
<organism evidence="4 5">
    <name type="scientific">Saponaria officinalis</name>
    <name type="common">Common soapwort</name>
    <name type="synonym">Lychnis saponaria</name>
    <dbReference type="NCBI Taxonomy" id="3572"/>
    <lineage>
        <taxon>Eukaryota</taxon>
        <taxon>Viridiplantae</taxon>
        <taxon>Streptophyta</taxon>
        <taxon>Embryophyta</taxon>
        <taxon>Tracheophyta</taxon>
        <taxon>Spermatophyta</taxon>
        <taxon>Magnoliopsida</taxon>
        <taxon>eudicotyledons</taxon>
        <taxon>Gunneridae</taxon>
        <taxon>Pentapetalae</taxon>
        <taxon>Caryophyllales</taxon>
        <taxon>Caryophyllaceae</taxon>
        <taxon>Caryophylleae</taxon>
        <taxon>Saponaria</taxon>
    </lineage>
</organism>
<name>A0AAW1KD76_SAPOF</name>
<evidence type="ECO:0000259" key="3">
    <source>
        <dbReference type="Pfam" id="PF01370"/>
    </source>
</evidence>
<keyword evidence="1" id="KW-0521">NADP</keyword>
<gene>
    <name evidence="4" type="ORF">RND81_06G186300</name>
</gene>
<evidence type="ECO:0000313" key="4">
    <source>
        <dbReference type="EMBL" id="KAK9715738.1"/>
    </source>
</evidence>
<dbReference type="PANTHER" id="PTHR10366">
    <property type="entry name" value="NAD DEPENDENT EPIMERASE/DEHYDRATASE"/>
    <property type="match status" value="1"/>
</dbReference>
<proteinExistence type="predicted"/>
<reference evidence="4" key="1">
    <citation type="submission" date="2024-03" db="EMBL/GenBank/DDBJ databases">
        <title>WGS assembly of Saponaria officinalis var. Norfolk2.</title>
        <authorList>
            <person name="Jenkins J."/>
            <person name="Shu S."/>
            <person name="Grimwood J."/>
            <person name="Barry K."/>
            <person name="Goodstein D."/>
            <person name="Schmutz J."/>
            <person name="Leebens-Mack J."/>
            <person name="Osbourn A."/>
        </authorList>
    </citation>
    <scope>NUCLEOTIDE SEQUENCE [LARGE SCALE GENOMIC DNA]</scope>
    <source>
        <strain evidence="4">JIC</strain>
    </source>
</reference>
<accession>A0AAW1KD76</accession>
<feature type="domain" description="NAD-dependent epimerase/dehydratase" evidence="3">
    <location>
        <begin position="13"/>
        <end position="58"/>
    </location>
</feature>
<keyword evidence="2" id="KW-0560">Oxidoreductase</keyword>
<dbReference type="GO" id="GO:0016616">
    <property type="term" value="F:oxidoreductase activity, acting on the CH-OH group of donors, NAD or NADP as acceptor"/>
    <property type="evidence" value="ECO:0007669"/>
    <property type="project" value="TreeGrafter"/>
</dbReference>
<dbReference type="PANTHER" id="PTHR10366:SF852">
    <property type="entry name" value="CINNAMOYL-COA REDUCTASE CAD2"/>
    <property type="match status" value="1"/>
</dbReference>
<dbReference type="SUPFAM" id="SSF51735">
    <property type="entry name" value="NAD(P)-binding Rossmann-fold domains"/>
    <property type="match status" value="1"/>
</dbReference>
<dbReference type="InterPro" id="IPR001509">
    <property type="entry name" value="Epimerase_deHydtase"/>
</dbReference>
<dbReference type="InterPro" id="IPR050425">
    <property type="entry name" value="NAD(P)_dehydrat-like"/>
</dbReference>
<sequence length="143" mass="15952">MENIINRDEAKKVCVTGASGYIASWIVKLLLERGYVVHATVRNRRRHNRSSIKGTQNVLASCAKTPTVRRVIITSSTAAVLFGGRHVTPLTIVDESWFSTPQACMGIPARLSWNVGRVYPVKDIGRDCSMEICQREWHGLDLS</sequence>
<dbReference type="EMBL" id="JBDFQZ010000006">
    <property type="protein sequence ID" value="KAK9715738.1"/>
    <property type="molecule type" value="Genomic_DNA"/>
</dbReference>
<keyword evidence="5" id="KW-1185">Reference proteome</keyword>
<dbReference type="Gene3D" id="3.40.50.720">
    <property type="entry name" value="NAD(P)-binding Rossmann-like Domain"/>
    <property type="match status" value="2"/>
</dbReference>
<evidence type="ECO:0000256" key="1">
    <source>
        <dbReference type="ARBA" id="ARBA00022857"/>
    </source>
</evidence>